<dbReference type="Proteomes" id="UP000322267">
    <property type="component" value="Unassembled WGS sequence"/>
</dbReference>
<dbReference type="InterPro" id="IPR016181">
    <property type="entry name" value="Acyl_CoA_acyltransferase"/>
</dbReference>
<feature type="domain" description="N-acetyltransferase" evidence="1">
    <location>
        <begin position="1"/>
        <end position="166"/>
    </location>
</feature>
<accession>A0A5D4NVB9</accession>
<proteinExistence type="predicted"/>
<evidence type="ECO:0000259" key="1">
    <source>
        <dbReference type="PROSITE" id="PS51186"/>
    </source>
</evidence>
<evidence type="ECO:0000313" key="2">
    <source>
        <dbReference type="EMBL" id="TYS17504.1"/>
    </source>
</evidence>
<dbReference type="PROSITE" id="PS51186">
    <property type="entry name" value="GNAT"/>
    <property type="match status" value="1"/>
</dbReference>
<dbReference type="AlphaFoldDB" id="A0A5D4NVB9"/>
<dbReference type="Pfam" id="PF00583">
    <property type="entry name" value="Acetyltransf_1"/>
    <property type="match status" value="1"/>
</dbReference>
<protein>
    <submittedName>
        <fullName evidence="2">GNAT family N-acetyltransferase</fullName>
    </submittedName>
</protein>
<reference evidence="2 3" key="1">
    <citation type="submission" date="2019-08" db="EMBL/GenBank/DDBJ databases">
        <title>Bacillus genomes from the desert of Cuatro Cienegas, Coahuila.</title>
        <authorList>
            <person name="Olmedo-Alvarez G."/>
        </authorList>
    </citation>
    <scope>NUCLEOTIDE SEQUENCE [LARGE SCALE GENOMIC DNA]</scope>
    <source>
        <strain evidence="2 3">CH34_1T</strain>
    </source>
</reference>
<name>A0A5D4NVB9_9BACI</name>
<dbReference type="RefSeq" id="WP_148938842.1">
    <property type="nucleotide sequence ID" value="NZ_VTEI01000003.1"/>
</dbReference>
<evidence type="ECO:0000313" key="3">
    <source>
        <dbReference type="Proteomes" id="UP000322267"/>
    </source>
</evidence>
<keyword evidence="2" id="KW-0808">Transferase</keyword>
<comment type="caution">
    <text evidence="2">The sequence shown here is derived from an EMBL/GenBank/DDBJ whole genome shotgun (WGS) entry which is preliminary data.</text>
</comment>
<gene>
    <name evidence="2" type="ORF">FZC78_06395</name>
</gene>
<dbReference type="CDD" id="cd04301">
    <property type="entry name" value="NAT_SF"/>
    <property type="match status" value="1"/>
</dbReference>
<dbReference type="GO" id="GO:0016747">
    <property type="term" value="F:acyltransferase activity, transferring groups other than amino-acyl groups"/>
    <property type="evidence" value="ECO:0007669"/>
    <property type="project" value="InterPro"/>
</dbReference>
<sequence>MNIKRADINDARGIAKVQVDSWKTTYKDIVPDDYLVRMSYESRELKWKDIILNGGIVFVAENSAGEIVGFSSCGPQRDNKYSQYRGELYAIYILKEYQRSGLGKLLVTPIIDEFLEQGIFAMTVIVLKDNTSRLFYEALGAENIGTIETEISGRRLSEFVYGWEDIREII</sequence>
<dbReference type="EMBL" id="VTEI01000003">
    <property type="protein sequence ID" value="TYS17504.1"/>
    <property type="molecule type" value="Genomic_DNA"/>
</dbReference>
<dbReference type="OrthoDB" id="5292888at2"/>
<dbReference type="SUPFAM" id="SSF55729">
    <property type="entry name" value="Acyl-CoA N-acyltransferases (Nat)"/>
    <property type="match status" value="1"/>
</dbReference>
<organism evidence="2 3">
    <name type="scientific">Rossellomorea vietnamensis</name>
    <dbReference type="NCBI Taxonomy" id="218284"/>
    <lineage>
        <taxon>Bacteria</taxon>
        <taxon>Bacillati</taxon>
        <taxon>Bacillota</taxon>
        <taxon>Bacilli</taxon>
        <taxon>Bacillales</taxon>
        <taxon>Bacillaceae</taxon>
        <taxon>Rossellomorea</taxon>
    </lineage>
</organism>
<dbReference type="InterPro" id="IPR000182">
    <property type="entry name" value="GNAT_dom"/>
</dbReference>
<dbReference type="Gene3D" id="3.40.630.30">
    <property type="match status" value="1"/>
</dbReference>